<evidence type="ECO:0000256" key="2">
    <source>
        <dbReference type="ARBA" id="ARBA00023186"/>
    </source>
</evidence>
<accession>A0A844W016</accession>
<keyword evidence="5" id="KW-1185">Reference proteome</keyword>
<dbReference type="AlphaFoldDB" id="A0A844W016"/>
<dbReference type="Proteomes" id="UP000443843">
    <property type="component" value="Unassembled WGS sequence"/>
</dbReference>
<dbReference type="InterPro" id="IPR002669">
    <property type="entry name" value="UreD"/>
</dbReference>
<keyword evidence="3" id="KW-0996">Nickel insertion</keyword>
<evidence type="ECO:0000313" key="4">
    <source>
        <dbReference type="EMBL" id="MWB77406.1"/>
    </source>
</evidence>
<proteinExistence type="inferred from homology"/>
<protein>
    <recommendedName>
        <fullName evidence="3">Urease accessory protein UreD</fullName>
    </recommendedName>
</protein>
<name>A0A844W016_9RHOB</name>
<dbReference type="GO" id="GO:0005737">
    <property type="term" value="C:cytoplasm"/>
    <property type="evidence" value="ECO:0007669"/>
    <property type="project" value="UniProtKB-SubCell"/>
</dbReference>
<sequence length="275" mass="28929">MTAAGAISSARPVRASLDFRDVAGRTHLMGQHTPHPFHITRPFRHLSDPQGMATLYLQSSSGGLYGDDDLGLTIRMGQGAAAHVTTQASTIVHDARGRAGAVQDVRLDIGPGGWLEYLPDPAILMSGARLSNRVTARVAEGSRLIMADAQLSHDPGGDGQPFGHLENAVSIVGPEGPLAIDRFDLAGTDWLRRTGGTRCSGMILTYGAGAAGPAMIAAMTPLAGLYAGLSTFAERDIHILRFLAEDGVALSRALTTAWRAARIALTGSPPHARRK</sequence>
<dbReference type="GO" id="GO:0016151">
    <property type="term" value="F:nickel cation binding"/>
    <property type="evidence" value="ECO:0007669"/>
    <property type="project" value="UniProtKB-UniRule"/>
</dbReference>
<keyword evidence="2 3" id="KW-0143">Chaperone</keyword>
<comment type="function">
    <text evidence="3">Required for maturation of urease via the functional incorporation of the urease nickel metallocenter.</text>
</comment>
<gene>
    <name evidence="3" type="primary">ureD</name>
    <name evidence="4" type="ORF">GLS40_05160</name>
</gene>
<comment type="caution">
    <text evidence="4">The sequence shown here is derived from an EMBL/GenBank/DDBJ whole genome shotgun (WGS) entry which is preliminary data.</text>
</comment>
<evidence type="ECO:0000313" key="5">
    <source>
        <dbReference type="Proteomes" id="UP000443843"/>
    </source>
</evidence>
<dbReference type="RefSeq" id="WP_160381662.1">
    <property type="nucleotide sequence ID" value="NZ_WNXQ01000002.1"/>
</dbReference>
<comment type="similarity">
    <text evidence="1 3">Belongs to the UreD family.</text>
</comment>
<comment type="subcellular location">
    <subcellularLocation>
        <location evidence="3">Cytoplasm</location>
    </subcellularLocation>
</comment>
<dbReference type="Pfam" id="PF01774">
    <property type="entry name" value="UreD"/>
    <property type="match status" value="1"/>
</dbReference>
<comment type="subunit">
    <text evidence="3">UreD, UreF and UreG form a complex that acts as a GTP-hydrolysis-dependent molecular chaperone, activating the urease apoprotein by helping to assemble the nickel containing metallocenter of UreC. The UreE protein probably delivers the nickel.</text>
</comment>
<dbReference type="PANTHER" id="PTHR33643">
    <property type="entry name" value="UREASE ACCESSORY PROTEIN D"/>
    <property type="match status" value="1"/>
</dbReference>
<dbReference type="PANTHER" id="PTHR33643:SF1">
    <property type="entry name" value="UREASE ACCESSORY PROTEIN D"/>
    <property type="match status" value="1"/>
</dbReference>
<keyword evidence="3" id="KW-0963">Cytoplasm</keyword>
<evidence type="ECO:0000256" key="1">
    <source>
        <dbReference type="ARBA" id="ARBA00007177"/>
    </source>
</evidence>
<reference evidence="4 5" key="1">
    <citation type="submission" date="2019-11" db="EMBL/GenBank/DDBJ databases">
        <title>Pseudooceanicola pacifica sp. nov., isolated from deep-sea sediment of the Pacific Ocean.</title>
        <authorList>
            <person name="Lyu L."/>
        </authorList>
    </citation>
    <scope>NUCLEOTIDE SEQUENCE [LARGE SCALE GENOMIC DNA]</scope>
    <source>
        <strain evidence="4 5">216_PA32_1</strain>
    </source>
</reference>
<organism evidence="4 5">
    <name type="scientific">Pseudooceanicola pacificus</name>
    <dbReference type="NCBI Taxonomy" id="2676438"/>
    <lineage>
        <taxon>Bacteria</taxon>
        <taxon>Pseudomonadati</taxon>
        <taxon>Pseudomonadota</taxon>
        <taxon>Alphaproteobacteria</taxon>
        <taxon>Rhodobacterales</taxon>
        <taxon>Paracoccaceae</taxon>
        <taxon>Pseudooceanicola</taxon>
    </lineage>
</organism>
<dbReference type="EMBL" id="WNXQ01000002">
    <property type="protein sequence ID" value="MWB77406.1"/>
    <property type="molecule type" value="Genomic_DNA"/>
</dbReference>
<dbReference type="HAMAP" id="MF_01384">
    <property type="entry name" value="UreD"/>
    <property type="match status" value="1"/>
</dbReference>
<evidence type="ECO:0000256" key="3">
    <source>
        <dbReference type="HAMAP-Rule" id="MF_01384"/>
    </source>
</evidence>